<feature type="region of interest" description="Disordered" evidence="1">
    <location>
        <begin position="57"/>
        <end position="87"/>
    </location>
</feature>
<comment type="caution">
    <text evidence="2">The sequence shown here is derived from an EMBL/GenBank/DDBJ whole genome shotgun (WGS) entry which is preliminary data.</text>
</comment>
<proteinExistence type="predicted"/>
<protein>
    <submittedName>
        <fullName evidence="2">Uncharacterized protein</fullName>
    </submittedName>
</protein>
<gene>
    <name evidence="2" type="ORF">Ctob_008580</name>
</gene>
<evidence type="ECO:0000313" key="2">
    <source>
        <dbReference type="EMBL" id="KOO25573.1"/>
    </source>
</evidence>
<evidence type="ECO:0000256" key="1">
    <source>
        <dbReference type="SAM" id="MobiDB-lite"/>
    </source>
</evidence>
<name>A0A0M0JH67_9EUKA</name>
<dbReference type="AlphaFoldDB" id="A0A0M0JH67"/>
<dbReference type="OrthoDB" id="432970at2759"/>
<feature type="compositionally biased region" description="Pro residues" evidence="1">
    <location>
        <begin position="66"/>
        <end position="80"/>
    </location>
</feature>
<reference evidence="3" key="1">
    <citation type="journal article" date="2015" name="PLoS Genet.">
        <title>Genome Sequence and Transcriptome Analyses of Chrysochromulina tobin: Metabolic Tools for Enhanced Algal Fitness in the Prominent Order Prymnesiales (Haptophyceae).</title>
        <authorList>
            <person name="Hovde B.T."/>
            <person name="Deodato C.R."/>
            <person name="Hunsperger H.M."/>
            <person name="Ryken S.A."/>
            <person name="Yost W."/>
            <person name="Jha R.K."/>
            <person name="Patterson J."/>
            <person name="Monnat R.J. Jr."/>
            <person name="Barlow S.B."/>
            <person name="Starkenburg S.R."/>
            <person name="Cattolico R.A."/>
        </authorList>
    </citation>
    <scope>NUCLEOTIDE SEQUENCE</scope>
    <source>
        <strain evidence="3">CCMP291</strain>
    </source>
</reference>
<dbReference type="Proteomes" id="UP000037460">
    <property type="component" value="Unassembled WGS sequence"/>
</dbReference>
<sequence length="301" mass="32309">MPLLASLAGKGNASAFAKASIPATAFSAEEAAAVDAEARERAAQTVAALAPEMAAAMANASATGHRPPPMAAPDGAPPRPPEPRLGDLQPVDRTDWMEMLDDRPELRPAWLVDVYRTSFNAEATCARPPERPRHCAGGARASRLSIISDFLLFCKLSVAKGVVPAADAQAAIRPLRARRWEWTALLQAAAGMLDKGFHPEKCGAVHRYGEDAGDGAEIRRLATVIYEAGVPGGDSLADRMRDGIKLACWGDDEYDDEGNVRHRFSFDREPELFDDVGGVDLWKQLNEELKKGRLGGGSTAR</sequence>
<accession>A0A0M0JH67</accession>
<evidence type="ECO:0000313" key="3">
    <source>
        <dbReference type="Proteomes" id="UP000037460"/>
    </source>
</evidence>
<organism evidence="2 3">
    <name type="scientific">Chrysochromulina tobinii</name>
    <dbReference type="NCBI Taxonomy" id="1460289"/>
    <lineage>
        <taxon>Eukaryota</taxon>
        <taxon>Haptista</taxon>
        <taxon>Haptophyta</taxon>
        <taxon>Prymnesiophyceae</taxon>
        <taxon>Prymnesiales</taxon>
        <taxon>Chrysochromulinaceae</taxon>
        <taxon>Chrysochromulina</taxon>
    </lineage>
</organism>
<keyword evidence="3" id="KW-1185">Reference proteome</keyword>
<dbReference type="EMBL" id="JWZX01002956">
    <property type="protein sequence ID" value="KOO25573.1"/>
    <property type="molecule type" value="Genomic_DNA"/>
</dbReference>